<dbReference type="RefSeq" id="XP_041561472.1">
    <property type="nucleotide sequence ID" value="XM_041695776.1"/>
</dbReference>
<dbReference type="AlphaFoldDB" id="A0A7R7XX75"/>
<dbReference type="OrthoDB" id="10253869at2759"/>
<reference evidence="1" key="2">
    <citation type="submission" date="2021-02" db="EMBL/GenBank/DDBJ databases">
        <title>Aspergillus puulaauensis MK2 genome sequence.</title>
        <authorList>
            <person name="Futagami T."/>
            <person name="Mori K."/>
            <person name="Kadooka C."/>
            <person name="Tanaka T."/>
        </authorList>
    </citation>
    <scope>NUCLEOTIDE SEQUENCE</scope>
    <source>
        <strain evidence="1">MK2</strain>
    </source>
</reference>
<protein>
    <submittedName>
        <fullName evidence="1">Uncharacterized protein</fullName>
    </submittedName>
</protein>
<dbReference type="SUPFAM" id="SSF48403">
    <property type="entry name" value="Ankyrin repeat"/>
    <property type="match status" value="1"/>
</dbReference>
<keyword evidence="2" id="KW-1185">Reference proteome</keyword>
<gene>
    <name evidence="1" type="ORF">APUU_70856A</name>
</gene>
<dbReference type="Proteomes" id="UP000654913">
    <property type="component" value="Chromosome 7"/>
</dbReference>
<evidence type="ECO:0000313" key="1">
    <source>
        <dbReference type="EMBL" id="BCS29286.1"/>
    </source>
</evidence>
<dbReference type="Gene3D" id="1.25.40.20">
    <property type="entry name" value="Ankyrin repeat-containing domain"/>
    <property type="match status" value="1"/>
</dbReference>
<sequence>MNVPISGEALKAAIEAGTPDILPMLLDVDSDINKRTDRDSDVGFTLLGPAVGRTDISLILMHCKTFFFRTNFSALQEGVEDGSVQTMDMLLDGGADANQDAAELGAAKLLRDHGGWTEWDARQYEHEKSDFGEGILAKDSIRINTSIHHPIPYFGGVAAGTRVALIPVQHGLSETDIPARLLESNSKAKLLVMDSEPLHIAASIWNLAGVPRLITLDNSSDQQYASVESLLPRGNPDAEHLRFETETSLNDYDALSSRTN</sequence>
<accession>A0A7R7XX75</accession>
<organism evidence="1 2">
    <name type="scientific">Aspergillus puulaauensis</name>
    <dbReference type="NCBI Taxonomy" id="1220207"/>
    <lineage>
        <taxon>Eukaryota</taxon>
        <taxon>Fungi</taxon>
        <taxon>Dikarya</taxon>
        <taxon>Ascomycota</taxon>
        <taxon>Pezizomycotina</taxon>
        <taxon>Eurotiomycetes</taxon>
        <taxon>Eurotiomycetidae</taxon>
        <taxon>Eurotiales</taxon>
        <taxon>Aspergillaceae</taxon>
        <taxon>Aspergillus</taxon>
    </lineage>
</organism>
<evidence type="ECO:0000313" key="2">
    <source>
        <dbReference type="Proteomes" id="UP000654913"/>
    </source>
</evidence>
<dbReference type="EMBL" id="AP024449">
    <property type="protein sequence ID" value="BCS29286.1"/>
    <property type="molecule type" value="Genomic_DNA"/>
</dbReference>
<reference evidence="1" key="1">
    <citation type="submission" date="2021-01" db="EMBL/GenBank/DDBJ databases">
        <authorList>
            <consortium name="Aspergillus puulaauensis MK2 genome sequencing consortium"/>
            <person name="Kazuki M."/>
            <person name="Futagami T."/>
        </authorList>
    </citation>
    <scope>NUCLEOTIDE SEQUENCE</scope>
    <source>
        <strain evidence="1">MK2</strain>
    </source>
</reference>
<dbReference type="GeneID" id="64979283"/>
<dbReference type="KEGG" id="apuu:APUU_70856A"/>
<dbReference type="InterPro" id="IPR036770">
    <property type="entry name" value="Ankyrin_rpt-contain_sf"/>
</dbReference>
<name>A0A7R7XX75_9EURO</name>
<proteinExistence type="predicted"/>